<organism evidence="1">
    <name type="scientific">Leptolyngbya boryana CZ1</name>
    <dbReference type="NCBI Taxonomy" id="3060204"/>
    <lineage>
        <taxon>Bacteria</taxon>
        <taxon>Bacillati</taxon>
        <taxon>Cyanobacteriota</taxon>
        <taxon>Cyanophyceae</taxon>
        <taxon>Leptolyngbyales</taxon>
        <taxon>Leptolyngbyaceae</taxon>
        <taxon>Leptolyngbya group</taxon>
        <taxon>Leptolyngbya</taxon>
    </lineage>
</organism>
<accession>A0AA96WX62</accession>
<name>A0AA96WX62_LEPBY</name>
<proteinExistence type="predicted"/>
<dbReference type="RefSeq" id="WP_316428071.1">
    <property type="nucleotide sequence ID" value="NZ_CP130144.1"/>
</dbReference>
<evidence type="ECO:0000313" key="1">
    <source>
        <dbReference type="EMBL" id="WNZ47370.1"/>
    </source>
</evidence>
<protein>
    <submittedName>
        <fullName evidence="1">Uncharacterized protein</fullName>
    </submittedName>
</protein>
<reference evidence="1" key="1">
    <citation type="journal article" date="2023" name="Plants (Basel)">
        <title>Genomic Analysis of Leptolyngbya boryana CZ1 Reveals Efficient Carbon Fixation Modules.</title>
        <authorList>
            <person name="Bai X."/>
            <person name="Wang H."/>
            <person name="Cheng W."/>
            <person name="Wang J."/>
            <person name="Ma M."/>
            <person name="Hu H."/>
            <person name="Song Z."/>
            <person name="Ma H."/>
            <person name="Fan Y."/>
            <person name="Du C."/>
            <person name="Xu J."/>
        </authorList>
    </citation>
    <scope>NUCLEOTIDE SEQUENCE</scope>
    <source>
        <strain evidence="1">CZ1</strain>
    </source>
</reference>
<reference evidence="1" key="2">
    <citation type="submission" date="2023-07" db="EMBL/GenBank/DDBJ databases">
        <authorList>
            <person name="Bai X.-H."/>
            <person name="Wang H.-H."/>
            <person name="Wang J."/>
            <person name="Ma M.-Y."/>
            <person name="Hu H.-H."/>
            <person name="Song Z.-L."/>
            <person name="Ma H.-G."/>
            <person name="Fan Y."/>
            <person name="Du C.-Y."/>
            <person name="Xu J.-C."/>
        </authorList>
    </citation>
    <scope>NUCLEOTIDE SEQUENCE</scope>
    <source>
        <strain evidence="1">CZ1</strain>
    </source>
</reference>
<dbReference type="AlphaFoldDB" id="A0AA96WX62"/>
<sequence length="92" mass="10508">MTQHDPARDASYPLDRDELLRIRSLKLLTSDRDYVFFALQVDYPGKLTPGIDVAAFCDRWELNEGDLYKALGELQKKGIVVSISDHLNLRLS</sequence>
<gene>
    <name evidence="1" type="ORF">Q2T42_05920</name>
</gene>
<dbReference type="EMBL" id="CP130144">
    <property type="protein sequence ID" value="WNZ47370.1"/>
    <property type="molecule type" value="Genomic_DNA"/>
</dbReference>